<evidence type="ECO:0000313" key="1">
    <source>
        <dbReference type="EMBL" id="GGZ32699.1"/>
    </source>
</evidence>
<proteinExistence type="predicted"/>
<dbReference type="EMBL" id="BMWX01000004">
    <property type="protein sequence ID" value="GGZ32699.1"/>
    <property type="molecule type" value="Genomic_DNA"/>
</dbReference>
<reference evidence="1" key="2">
    <citation type="submission" date="2020-09" db="EMBL/GenBank/DDBJ databases">
        <authorList>
            <person name="Sun Q."/>
            <person name="Kim S."/>
        </authorList>
    </citation>
    <scope>NUCLEOTIDE SEQUENCE</scope>
    <source>
        <strain evidence="1">KCTC 12368</strain>
    </source>
</reference>
<accession>A0A918Q3M5</accession>
<reference evidence="1" key="1">
    <citation type="journal article" date="2014" name="Int. J. Syst. Evol. Microbiol.">
        <title>Complete genome sequence of Corynebacterium casei LMG S-19264T (=DSM 44701T), isolated from a smear-ripened cheese.</title>
        <authorList>
            <consortium name="US DOE Joint Genome Institute (JGI-PGF)"/>
            <person name="Walter F."/>
            <person name="Albersmeier A."/>
            <person name="Kalinowski J."/>
            <person name="Ruckert C."/>
        </authorList>
    </citation>
    <scope>NUCLEOTIDE SEQUENCE</scope>
    <source>
        <strain evidence="1">KCTC 12368</strain>
    </source>
</reference>
<protein>
    <submittedName>
        <fullName evidence="1">Uncharacterized protein</fullName>
    </submittedName>
</protein>
<keyword evidence="2" id="KW-1185">Reference proteome</keyword>
<name>A0A918Q3M5_9BACT</name>
<comment type="caution">
    <text evidence="1">The sequence shown here is derived from an EMBL/GenBank/DDBJ whole genome shotgun (WGS) entry which is preliminary data.</text>
</comment>
<dbReference type="AlphaFoldDB" id="A0A918Q3M5"/>
<sequence length="45" mass="5067">MTNASVNHGEAKQNPKDILYGTGVYSGFHFNYEFKVLSLANEFNI</sequence>
<organism evidence="1 2">
    <name type="scientific">Echinicola pacifica</name>
    <dbReference type="NCBI Taxonomy" id="346377"/>
    <lineage>
        <taxon>Bacteria</taxon>
        <taxon>Pseudomonadati</taxon>
        <taxon>Bacteroidota</taxon>
        <taxon>Cytophagia</taxon>
        <taxon>Cytophagales</taxon>
        <taxon>Cyclobacteriaceae</taxon>
        <taxon>Echinicola</taxon>
    </lineage>
</organism>
<dbReference type="Proteomes" id="UP000619457">
    <property type="component" value="Unassembled WGS sequence"/>
</dbReference>
<gene>
    <name evidence="1" type="ORF">GCM10007049_27790</name>
</gene>
<evidence type="ECO:0000313" key="2">
    <source>
        <dbReference type="Proteomes" id="UP000619457"/>
    </source>
</evidence>